<protein>
    <submittedName>
        <fullName evidence="1">Uncharacterized protein</fullName>
    </submittedName>
</protein>
<sequence>MAGNKINTKTKGKEEKGKSNNKGITGQNNEESEDPDFALLRKPILTSITGFGQARKIFDFATEELKTLLSNECDILYECKVCRNIFRSLVNFISHKRVYCQEKFNTTVHGHFIKPSTMLSEMLKIKQLEEDYQESLNNNNIGNEPDVDSERIPMTKDLTEIIERLTKKSGEQDEKDEIPQIKIQKIPSSNAAVFQNVDENPSNNMRAQVREINKILSRNVAVLQSDGKFTIKSSVPQESENVIQISDDDDNDDSDILKCKTCGMQFSTQKTLRFHMKYKHVETRLVYPCPDCLEIFSTSWSVYRHLFKVHRKTAAQIRRLRESIQAKAFKMNNPPAFYEKRKNNMKSAVTQKITEEERLDQENQAWMDNMEGDGELPRCGGCGRTFERRAALSAHTHTCQPRNRALARRTPQDGKKIEIQIRKDYNKGPPAPVPLPIRTADINENKINKEKRLISPPQPDEIDKSSEKDSTPVDDEQMEVSEDDQKSNDTTDSQQKSKKSETTSPKPVINLPYAQHAETSNLIALKKKIQPDIDIEKILCKKCDTQFMKTQDLYDHVAEHYKWMRYACKLCNYKHYFFNKLPEHVKVVHKLKGDKYFYFSTVTAIDGYDALELSVDEVNNSEETSPDSRRASRCSSDSSRLSDDSSSSSARVEIGSRKRKMFHSKGYMKRRKEVLDKVREEQKEVSAIGEEQTSVVKSFEENSSDMDDNDDKLYKKNIVDDNSTVASRRSVRRKAKPKNEDFEYDLSNLLKKEAQGYRDSLIVASPKPCQIKKKLLPEIPVNFENKDFCGSLITLSKKAVEISAAHMKITSLSLYTTQKEIKPSPIFVRPMIPKSLMKIDKISPKKDTIDENKDTPNKEDKSNIMNAESTMSTPGEEIKIVATEKATTSTSQTAAPTKKLNGTNDLDTDACVKKLNISSVVPFKFRRQSFELIKNPIINKNISELNKAGMKTKILVIKPIPRNNDGSKPSNTPLKFQTIKLKDSHSTSSENKSSDQVVVVKVPKVKPIDRPVVETSTTNDCSSEQVASNAVTENEPVKLCETMSDTNENNTVRNTVDIENDDIVITENEVIISSEVLPETIPPSDNVPEVIEICETLQSDSEAVTNVNPLADELSSVPT</sequence>
<reference evidence="1 2" key="1">
    <citation type="journal article" date="2021" name="Front. Genet.">
        <title>Chromosome-Level Genome Assembly Reveals Significant Gene Expansion in the Toll and IMD Signaling Pathways of Dendrolimus kikuchii.</title>
        <authorList>
            <person name="Zhou J."/>
            <person name="Wu P."/>
            <person name="Xiong Z."/>
            <person name="Liu N."/>
            <person name="Zhao N."/>
            <person name="Ji M."/>
            <person name="Qiu Y."/>
            <person name="Yang B."/>
        </authorList>
    </citation>
    <scope>NUCLEOTIDE SEQUENCE [LARGE SCALE GENOMIC DNA]</scope>
    <source>
        <strain evidence="1">Ann1</strain>
    </source>
</reference>
<proteinExistence type="predicted"/>
<name>A0ACC1D4F3_9NEOP</name>
<evidence type="ECO:0000313" key="1">
    <source>
        <dbReference type="EMBL" id="KAJ0178773.1"/>
    </source>
</evidence>
<dbReference type="Proteomes" id="UP000824533">
    <property type="component" value="Linkage Group LG09"/>
</dbReference>
<dbReference type="EMBL" id="CM034395">
    <property type="protein sequence ID" value="KAJ0178773.1"/>
    <property type="molecule type" value="Genomic_DNA"/>
</dbReference>
<comment type="caution">
    <text evidence="1">The sequence shown here is derived from an EMBL/GenBank/DDBJ whole genome shotgun (WGS) entry which is preliminary data.</text>
</comment>
<organism evidence="1 2">
    <name type="scientific">Dendrolimus kikuchii</name>
    <dbReference type="NCBI Taxonomy" id="765133"/>
    <lineage>
        <taxon>Eukaryota</taxon>
        <taxon>Metazoa</taxon>
        <taxon>Ecdysozoa</taxon>
        <taxon>Arthropoda</taxon>
        <taxon>Hexapoda</taxon>
        <taxon>Insecta</taxon>
        <taxon>Pterygota</taxon>
        <taxon>Neoptera</taxon>
        <taxon>Endopterygota</taxon>
        <taxon>Lepidoptera</taxon>
        <taxon>Glossata</taxon>
        <taxon>Ditrysia</taxon>
        <taxon>Bombycoidea</taxon>
        <taxon>Lasiocampidae</taxon>
        <taxon>Dendrolimus</taxon>
    </lineage>
</organism>
<evidence type="ECO:0000313" key="2">
    <source>
        <dbReference type="Proteomes" id="UP000824533"/>
    </source>
</evidence>
<gene>
    <name evidence="1" type="ORF">K1T71_005548</name>
</gene>
<keyword evidence="2" id="KW-1185">Reference proteome</keyword>
<accession>A0ACC1D4F3</accession>